<dbReference type="InterPro" id="IPR021629">
    <property type="entry name" value="Mediator_Med23"/>
</dbReference>
<evidence type="ECO:0000256" key="3">
    <source>
        <dbReference type="ARBA" id="ARBA00019696"/>
    </source>
</evidence>
<dbReference type="EMBL" id="JBBCAQ010000022">
    <property type="protein sequence ID" value="KAK7590375.1"/>
    <property type="molecule type" value="Genomic_DNA"/>
</dbReference>
<evidence type="ECO:0000256" key="1">
    <source>
        <dbReference type="ARBA" id="ARBA00004123"/>
    </source>
</evidence>
<reference evidence="8 9" key="1">
    <citation type="submission" date="2024-03" db="EMBL/GenBank/DDBJ databases">
        <title>Adaptation during the transition from Ophiocordyceps entomopathogen to insect associate is accompanied by gene loss and intensified selection.</title>
        <authorList>
            <person name="Ward C.M."/>
            <person name="Onetto C.A."/>
            <person name="Borneman A.R."/>
        </authorList>
    </citation>
    <scope>NUCLEOTIDE SEQUENCE [LARGE SCALE GENOMIC DNA]</scope>
    <source>
        <strain evidence="8">AWRI1</strain>
        <tissue evidence="8">Single Adult Female</tissue>
    </source>
</reference>
<proteinExistence type="inferred from homology"/>
<comment type="similarity">
    <text evidence="2">Belongs to the Mediator complex subunit 23 family.</text>
</comment>
<name>A0AAN9TFR8_9HEMI</name>
<comment type="caution">
    <text evidence="8">The sequence shown here is derived from an EMBL/GenBank/DDBJ whole genome shotgun (WGS) entry which is preliminary data.</text>
</comment>
<evidence type="ECO:0000256" key="4">
    <source>
        <dbReference type="ARBA" id="ARBA00023015"/>
    </source>
</evidence>
<organism evidence="8 9">
    <name type="scientific">Parthenolecanium corni</name>
    <dbReference type="NCBI Taxonomy" id="536013"/>
    <lineage>
        <taxon>Eukaryota</taxon>
        <taxon>Metazoa</taxon>
        <taxon>Ecdysozoa</taxon>
        <taxon>Arthropoda</taxon>
        <taxon>Hexapoda</taxon>
        <taxon>Insecta</taxon>
        <taxon>Pterygota</taxon>
        <taxon>Neoptera</taxon>
        <taxon>Paraneoptera</taxon>
        <taxon>Hemiptera</taxon>
        <taxon>Sternorrhyncha</taxon>
        <taxon>Coccoidea</taxon>
        <taxon>Coccidae</taxon>
        <taxon>Parthenolecanium</taxon>
    </lineage>
</organism>
<keyword evidence="9" id="KW-1185">Reference proteome</keyword>
<dbReference type="PANTHER" id="PTHR12691:SF10">
    <property type="entry name" value="MEDIATOR OF RNA POLYMERASE II TRANSCRIPTION SUBUNIT 23"/>
    <property type="match status" value="1"/>
</dbReference>
<dbReference type="Pfam" id="PF11573">
    <property type="entry name" value="Med23"/>
    <property type="match status" value="1"/>
</dbReference>
<evidence type="ECO:0000256" key="5">
    <source>
        <dbReference type="ARBA" id="ARBA00023163"/>
    </source>
</evidence>
<sequence>MVTDIDLENIKTEIIGDEMQESFSCYLVHNLLESSEKTLSCQQVLEKHFTCLNSDQVEQSFCQLLKFASSIENHTRMKLLFSVFQQFVESKILSARMVCECILNCDKLVYNRKDFWILSFELILSSLQSVDYKGVREIMKGCYEKALTLPTEIDSAIIPQVNILQKVLETIFNRENCLLPAYFVINEIRKPHMENGSWPHWKFSALIADFVKSFRYTAQMVSIIGHASMLPVVEHSGYGDHLITPWKLDPVTLKFNVKGNIPYDKSLLEPQTKLLRYVLEQPYSRDMVCSMLGLQKTNKHHCVALEEQIVELIINAMERVESKGITDQDENHWMWLHLSCQLIYFVLFQFAVFPNIVNALHEKLSQRDLKKGRDHLMWILLQYISGSIQRKPLDHFLPVLKLYDLLYQETEPLPVPDINNMLCTHQMAVTCIWIHLLCKAQSEKVNLQRNIPNNLKTHHEFLQMQVAPNSNLVMGTDYKIALLCNAYSTNNEYLSRPMAALVDAVLGSQRGAQPQSSMASSSLSTNAALPSGPTTPLSMAILDSLTIHAKMSLIHSIVTYVIKLAQSKSNMALAPALVETYSRLLVYTEIESLGIKGFISQLLPTVFKSHAWGILYTLLEMFSYRMHHIQPHYRVQLLSHLHSLAAVPQTNQTQLHLCVESTALRLITGLGSNEVQPQLSRFLSEPKTLVSAESEELNRALVLTLARSMHITGTGTDTQSGMWCKELLNTIMQNTPHNWPSHTLQCFPTFLAEYFQQNPAPKENRQELKKSVEEEYRNWTSMTNDNDIIAHFSVPGTPPLFLCLLWKMILETDRISPIAYKILERIGARALSAHLRKFCDYFVCKFMSSDEKRHVNKCADAINKMVWNYNIVTIDRLVLCLALRTQEGNEAQVCLFIIQLLLFQVPQFLLARVQDFVKENSPDHWKQSNWHEKHLAFHRKYPETFASEEQSSNASPYQSLPVYFGNICLRFLPVFDIVIHRYLELPPVTKSLEILLDHLGCLYKFHDRPVTYLYNTLHYYERKLQDRPPLKKRLVNAILNSFCESRSPGWSLSEKYMEYMRSGEENPTWNPELDHYMGLIQRLVDTISGKTQFSSTDWRFNEFPNPAVYALYMTCVELMALPSPHTKVANYLLDVITMGYPVIPSNQIQLWINCIGLVMSALPDSYWLVLHDRLVETITCPKLAEWDYNRSPFDMFNFTEVNNSWVENKFVYVLAVAQAMWHHAGVGQISAMPQFVKERLTPVIRSEEQYLFLCHLIGPFLSRFNVDRPSPCILDLTVELFTALSQVNSANEELKYIDPICDLLYHIKYQFVGDLMKNEVEGIIRKLRPELQMRLRFIAHLNINEIQKP</sequence>
<dbReference type="GO" id="GO:0016592">
    <property type="term" value="C:mediator complex"/>
    <property type="evidence" value="ECO:0007669"/>
    <property type="project" value="TreeGrafter"/>
</dbReference>
<gene>
    <name evidence="8" type="ORF">V9T40_001988</name>
</gene>
<comment type="subcellular location">
    <subcellularLocation>
        <location evidence="1">Nucleus</location>
    </subcellularLocation>
</comment>
<evidence type="ECO:0000313" key="9">
    <source>
        <dbReference type="Proteomes" id="UP001367676"/>
    </source>
</evidence>
<dbReference type="GO" id="GO:0010628">
    <property type="term" value="P:positive regulation of gene expression"/>
    <property type="evidence" value="ECO:0007669"/>
    <property type="project" value="TreeGrafter"/>
</dbReference>
<dbReference type="Proteomes" id="UP001367676">
    <property type="component" value="Unassembled WGS sequence"/>
</dbReference>
<keyword evidence="4" id="KW-0805">Transcription regulation</keyword>
<dbReference type="GO" id="GO:0005667">
    <property type="term" value="C:transcription regulator complex"/>
    <property type="evidence" value="ECO:0007669"/>
    <property type="project" value="TreeGrafter"/>
</dbReference>
<dbReference type="GO" id="GO:0006357">
    <property type="term" value="P:regulation of transcription by RNA polymerase II"/>
    <property type="evidence" value="ECO:0007669"/>
    <property type="project" value="TreeGrafter"/>
</dbReference>
<accession>A0AAN9TFR8</accession>
<evidence type="ECO:0000256" key="2">
    <source>
        <dbReference type="ARBA" id="ARBA00010222"/>
    </source>
</evidence>
<evidence type="ECO:0000256" key="6">
    <source>
        <dbReference type="ARBA" id="ARBA00023242"/>
    </source>
</evidence>
<dbReference type="PANTHER" id="PTHR12691">
    <property type="entry name" value="MEDIATOR OF RNA POLYMERASE II TRANSCRIPTION SUBUNIT 23"/>
    <property type="match status" value="1"/>
</dbReference>
<protein>
    <recommendedName>
        <fullName evidence="3">Mediator of RNA polymerase II transcription subunit 23</fullName>
    </recommendedName>
    <alternativeName>
        <fullName evidence="7">Mediator complex subunit 23</fullName>
    </alternativeName>
</protein>
<evidence type="ECO:0000256" key="7">
    <source>
        <dbReference type="ARBA" id="ARBA00031961"/>
    </source>
</evidence>
<keyword evidence="6" id="KW-0539">Nucleus</keyword>
<evidence type="ECO:0000313" key="8">
    <source>
        <dbReference type="EMBL" id="KAK7590375.1"/>
    </source>
</evidence>
<keyword evidence="5" id="KW-0804">Transcription</keyword>